<dbReference type="EMBL" id="CADEAL010000634">
    <property type="protein sequence ID" value="CAB1423090.1"/>
    <property type="molecule type" value="Genomic_DNA"/>
</dbReference>
<reference evidence="2" key="1">
    <citation type="submission" date="2020-03" db="EMBL/GenBank/DDBJ databases">
        <authorList>
            <person name="Weist P."/>
        </authorList>
    </citation>
    <scope>NUCLEOTIDE SEQUENCE</scope>
</reference>
<comment type="caution">
    <text evidence="2">The sequence shown here is derived from an EMBL/GenBank/DDBJ whole genome shotgun (WGS) entry which is preliminary data.</text>
</comment>
<accession>A0A9N7Y9B5</accession>
<dbReference type="Proteomes" id="UP001153269">
    <property type="component" value="Unassembled WGS sequence"/>
</dbReference>
<evidence type="ECO:0000313" key="3">
    <source>
        <dbReference type="Proteomes" id="UP001153269"/>
    </source>
</evidence>
<protein>
    <submittedName>
        <fullName evidence="2">Uncharacterized protein</fullName>
    </submittedName>
</protein>
<feature type="region of interest" description="Disordered" evidence="1">
    <location>
        <begin position="1"/>
        <end position="33"/>
    </location>
</feature>
<name>A0A9N7Y9B5_PLEPL</name>
<gene>
    <name evidence="2" type="ORF">PLEPLA_LOCUS11008</name>
</gene>
<keyword evidence="3" id="KW-1185">Reference proteome</keyword>
<evidence type="ECO:0000256" key="1">
    <source>
        <dbReference type="SAM" id="MobiDB-lite"/>
    </source>
</evidence>
<organism evidence="2 3">
    <name type="scientific">Pleuronectes platessa</name>
    <name type="common">European plaice</name>
    <dbReference type="NCBI Taxonomy" id="8262"/>
    <lineage>
        <taxon>Eukaryota</taxon>
        <taxon>Metazoa</taxon>
        <taxon>Chordata</taxon>
        <taxon>Craniata</taxon>
        <taxon>Vertebrata</taxon>
        <taxon>Euteleostomi</taxon>
        <taxon>Actinopterygii</taxon>
        <taxon>Neopterygii</taxon>
        <taxon>Teleostei</taxon>
        <taxon>Neoteleostei</taxon>
        <taxon>Acanthomorphata</taxon>
        <taxon>Carangaria</taxon>
        <taxon>Pleuronectiformes</taxon>
        <taxon>Pleuronectoidei</taxon>
        <taxon>Pleuronectidae</taxon>
        <taxon>Pleuronectes</taxon>
    </lineage>
</organism>
<evidence type="ECO:0000313" key="2">
    <source>
        <dbReference type="EMBL" id="CAB1423090.1"/>
    </source>
</evidence>
<sequence>MAANAHWDGSSFPVGKEKAEQELDANGKNDEHEKHVFTLRRCTGPLLDLMMINTLRSTLSRCKKSRPPHYYTSQRTNTQLEDIQGESALSSSGFLLGLYCPPVDTMSTQPP</sequence>
<dbReference type="AlphaFoldDB" id="A0A9N7Y9B5"/>
<feature type="compositionally biased region" description="Basic and acidic residues" evidence="1">
    <location>
        <begin position="15"/>
        <end position="33"/>
    </location>
</feature>
<proteinExistence type="predicted"/>